<evidence type="ECO:0000313" key="2">
    <source>
        <dbReference type="Proteomes" id="UP000197277"/>
    </source>
</evidence>
<proteinExistence type="predicted"/>
<accession>A0A246FK98</accession>
<evidence type="ECO:0000313" key="1">
    <source>
        <dbReference type="EMBL" id="OWP63004.1"/>
    </source>
</evidence>
<dbReference type="Proteomes" id="UP000197277">
    <property type="component" value="Unassembled WGS sequence"/>
</dbReference>
<dbReference type="EMBL" id="NIRR01000017">
    <property type="protein sequence ID" value="OWP63004.1"/>
    <property type="molecule type" value="Genomic_DNA"/>
</dbReference>
<reference evidence="1 2" key="1">
    <citation type="submission" date="2017-06" db="EMBL/GenBank/DDBJ databases">
        <title>Hymenobacter amundsenii sp. nov. isolated from regoliths in Antarctica.</title>
        <authorList>
            <person name="Sedlacek I."/>
            <person name="Kralova S."/>
            <person name="Pantucek R."/>
            <person name="Svec P."/>
            <person name="Holochova P."/>
            <person name="Stankova E."/>
            <person name="Vrbovska V."/>
            <person name="Busse H.-J."/>
        </authorList>
    </citation>
    <scope>NUCLEOTIDE SEQUENCE [LARGE SCALE GENOMIC DNA]</scope>
    <source>
        <strain evidence="1 2">CCM 8682</strain>
    </source>
</reference>
<dbReference type="AlphaFoldDB" id="A0A246FK98"/>
<protein>
    <submittedName>
        <fullName evidence="1">Uncharacterized protein</fullName>
    </submittedName>
</protein>
<keyword evidence="2" id="KW-1185">Reference proteome</keyword>
<dbReference type="OrthoDB" id="878808at2"/>
<sequence>MDSISSTAITLASEPSSLVLDAVLTIKQHESIRRSLRTAFGVRTRSLHLRVDPAMDLLFLCEAVVPGSSSCLAAVTHPAVTSVVLRQATLTRIRNPKLAVGQGSASLRFLEKGNCFLTANSQKVPIASFGPTNVQLSQIEMELLGQPNLLEFLRAEFFTLEISGTNWRRLSCSLTLQVNLQFEVRSAMQIRAKT</sequence>
<gene>
    <name evidence="1" type="ORF">CDA63_11530</name>
</gene>
<comment type="caution">
    <text evidence="1">The sequence shown here is derived from an EMBL/GenBank/DDBJ whole genome shotgun (WGS) entry which is preliminary data.</text>
</comment>
<name>A0A246FK98_9BACT</name>
<organism evidence="1 2">
    <name type="scientific">Hymenobacter amundsenii</name>
    <dbReference type="NCBI Taxonomy" id="2006685"/>
    <lineage>
        <taxon>Bacteria</taxon>
        <taxon>Pseudomonadati</taxon>
        <taxon>Bacteroidota</taxon>
        <taxon>Cytophagia</taxon>
        <taxon>Cytophagales</taxon>
        <taxon>Hymenobacteraceae</taxon>
        <taxon>Hymenobacter</taxon>
    </lineage>
</organism>
<dbReference type="RefSeq" id="WP_088464604.1">
    <property type="nucleotide sequence ID" value="NZ_NIRR01000017.1"/>
</dbReference>